<evidence type="ECO:0000313" key="2">
    <source>
        <dbReference type="Proteomes" id="UP000199494"/>
    </source>
</evidence>
<gene>
    <name evidence="1" type="ORF">SAMN05421630_11331</name>
</gene>
<dbReference type="RefSeq" id="WP_170140149.1">
    <property type="nucleotide sequence ID" value="NZ_CP016353.1"/>
</dbReference>
<keyword evidence="2" id="KW-1185">Reference proteome</keyword>
<dbReference type="EMBL" id="FMZE01000013">
    <property type="protein sequence ID" value="SDD83318.1"/>
    <property type="molecule type" value="Genomic_DNA"/>
</dbReference>
<dbReference type="AlphaFoldDB" id="A0A1G6XYR7"/>
<reference evidence="1 2" key="1">
    <citation type="submission" date="2016-10" db="EMBL/GenBank/DDBJ databases">
        <authorList>
            <person name="de Groot N.N."/>
        </authorList>
    </citation>
    <scope>NUCLEOTIDE SEQUENCE [LARGE SCALE GENOMIC DNA]</scope>
    <source>
        <strain evidence="1 2">CGMCC 4.5506</strain>
    </source>
</reference>
<sequence length="57" mass="6323">MNEHNLKSRPPKDNRDELTDLVLAAELKLLAGEQLAPMDERVLAYTVFAAGCASCRH</sequence>
<name>A0A1G6XYR7_9PSEU</name>
<evidence type="ECO:0000313" key="1">
    <source>
        <dbReference type="EMBL" id="SDD83318.1"/>
    </source>
</evidence>
<organism evidence="1 2">
    <name type="scientific">Prauserella marina</name>
    <dbReference type="NCBI Taxonomy" id="530584"/>
    <lineage>
        <taxon>Bacteria</taxon>
        <taxon>Bacillati</taxon>
        <taxon>Actinomycetota</taxon>
        <taxon>Actinomycetes</taxon>
        <taxon>Pseudonocardiales</taxon>
        <taxon>Pseudonocardiaceae</taxon>
        <taxon>Prauserella</taxon>
    </lineage>
</organism>
<protein>
    <submittedName>
        <fullName evidence="1">Uncharacterized protein</fullName>
    </submittedName>
</protein>
<dbReference type="Proteomes" id="UP000199494">
    <property type="component" value="Unassembled WGS sequence"/>
</dbReference>
<accession>A0A1G6XYR7</accession>
<proteinExistence type="predicted"/>